<keyword evidence="6" id="KW-0498">Mitosis</keyword>
<feature type="compositionally biased region" description="Polar residues" evidence="10">
    <location>
        <begin position="1"/>
        <end position="16"/>
    </location>
</feature>
<keyword evidence="4" id="KW-0158">Chromosome</keyword>
<comment type="subcellular location">
    <subcellularLocation>
        <location evidence="2">Chromosome</location>
        <location evidence="2">Centromere</location>
    </subcellularLocation>
    <subcellularLocation>
        <location evidence="1">Nucleus</location>
    </subcellularLocation>
</comment>
<comment type="caution">
    <text evidence="12">The sequence shown here is derived from an EMBL/GenBank/DDBJ whole genome shotgun (WGS) entry which is preliminary data.</text>
</comment>
<dbReference type="GO" id="GO:0000775">
    <property type="term" value="C:chromosome, centromeric region"/>
    <property type="evidence" value="ECO:0007669"/>
    <property type="project" value="UniProtKB-SubCell"/>
</dbReference>
<evidence type="ECO:0000256" key="5">
    <source>
        <dbReference type="ARBA" id="ARBA00022618"/>
    </source>
</evidence>
<evidence type="ECO:0000256" key="1">
    <source>
        <dbReference type="ARBA" id="ARBA00004123"/>
    </source>
</evidence>
<evidence type="ECO:0000313" key="13">
    <source>
        <dbReference type="Proteomes" id="UP001151518"/>
    </source>
</evidence>
<dbReference type="AlphaFoldDB" id="A0A9W8KVI2"/>
<dbReference type="PANTHER" id="PTHR16040:SF7">
    <property type="entry name" value="AUSTRALIN, ISOFORM A-RELATED"/>
    <property type="match status" value="1"/>
</dbReference>
<dbReference type="Gene3D" id="6.10.250.1900">
    <property type="match status" value="1"/>
</dbReference>
<dbReference type="PANTHER" id="PTHR16040">
    <property type="entry name" value="AUSTRALIN, ISOFORM A-RELATED"/>
    <property type="match status" value="1"/>
</dbReference>
<accession>A0A9W8KVI2</accession>
<dbReference type="OrthoDB" id="2392550at2759"/>
<evidence type="ECO:0000256" key="4">
    <source>
        <dbReference type="ARBA" id="ARBA00022454"/>
    </source>
</evidence>
<dbReference type="InterPro" id="IPR018851">
    <property type="entry name" value="Borealin_N"/>
</dbReference>
<evidence type="ECO:0000256" key="7">
    <source>
        <dbReference type="ARBA" id="ARBA00023242"/>
    </source>
</evidence>
<dbReference type="Pfam" id="PF10444">
    <property type="entry name" value="Nbl1_Borealin_N"/>
    <property type="match status" value="1"/>
</dbReference>
<evidence type="ECO:0000256" key="10">
    <source>
        <dbReference type="SAM" id="MobiDB-lite"/>
    </source>
</evidence>
<dbReference type="Proteomes" id="UP001151518">
    <property type="component" value="Unassembled WGS sequence"/>
</dbReference>
<dbReference type="EMBL" id="JANBTW010000062">
    <property type="protein sequence ID" value="KAJ2673976.1"/>
    <property type="molecule type" value="Genomic_DNA"/>
</dbReference>
<reference evidence="12" key="1">
    <citation type="submission" date="2022-07" db="EMBL/GenBank/DDBJ databases">
        <title>Phylogenomic reconstructions and comparative analyses of Kickxellomycotina fungi.</title>
        <authorList>
            <person name="Reynolds N.K."/>
            <person name="Stajich J.E."/>
            <person name="Barry K."/>
            <person name="Grigoriev I.V."/>
            <person name="Crous P."/>
            <person name="Smith M.E."/>
        </authorList>
    </citation>
    <scope>NUCLEOTIDE SEQUENCE</scope>
    <source>
        <strain evidence="12">NRRL 3115</strain>
    </source>
</reference>
<proteinExistence type="inferred from homology"/>
<evidence type="ECO:0000256" key="9">
    <source>
        <dbReference type="ARBA" id="ARBA00023328"/>
    </source>
</evidence>
<evidence type="ECO:0000256" key="3">
    <source>
        <dbReference type="ARBA" id="ARBA00009914"/>
    </source>
</evidence>
<evidence type="ECO:0000313" key="12">
    <source>
        <dbReference type="EMBL" id="KAJ2673976.1"/>
    </source>
</evidence>
<feature type="domain" description="Borealin N-terminal" evidence="11">
    <location>
        <begin position="47"/>
        <end position="102"/>
    </location>
</feature>
<feature type="region of interest" description="Disordered" evidence="10">
    <location>
        <begin position="1"/>
        <end position="29"/>
    </location>
</feature>
<comment type="similarity">
    <text evidence="3">Belongs to the borealin family.</text>
</comment>
<keyword evidence="5" id="KW-0132">Cell division</keyword>
<name>A0A9W8KVI2_9FUNG</name>
<sequence length="153" mass="17244">MSTTARSTRNELLQQQQRDEPMSPGTLSSKTIRSFNKHAQRQLVEEQRQAMIENFDMEVEDKIRSMRAQLEADKMDLLLKAECEIAQLPKCVRDMPLKTFIHEYGGDMTAAVRGMLKLDDENSSALISLPEAPLAIRNRRKKAAAAAATALIK</sequence>
<keyword evidence="7" id="KW-0539">Nucleus</keyword>
<evidence type="ECO:0000256" key="6">
    <source>
        <dbReference type="ARBA" id="ARBA00022776"/>
    </source>
</evidence>
<organism evidence="12 13">
    <name type="scientific">Coemansia spiralis</name>
    <dbReference type="NCBI Taxonomy" id="417178"/>
    <lineage>
        <taxon>Eukaryota</taxon>
        <taxon>Fungi</taxon>
        <taxon>Fungi incertae sedis</taxon>
        <taxon>Zoopagomycota</taxon>
        <taxon>Kickxellomycotina</taxon>
        <taxon>Kickxellomycetes</taxon>
        <taxon>Kickxellales</taxon>
        <taxon>Kickxellaceae</taxon>
        <taxon>Coemansia</taxon>
    </lineage>
</organism>
<dbReference type="GO" id="GO:0005634">
    <property type="term" value="C:nucleus"/>
    <property type="evidence" value="ECO:0007669"/>
    <property type="project" value="UniProtKB-SubCell"/>
</dbReference>
<dbReference type="GO" id="GO:0051301">
    <property type="term" value="P:cell division"/>
    <property type="evidence" value="ECO:0007669"/>
    <property type="project" value="UniProtKB-KW"/>
</dbReference>
<evidence type="ECO:0000259" key="11">
    <source>
        <dbReference type="Pfam" id="PF10444"/>
    </source>
</evidence>
<keyword evidence="9" id="KW-0137">Centromere</keyword>
<keyword evidence="8" id="KW-0131">Cell cycle</keyword>
<gene>
    <name evidence="12" type="ORF">GGI25_004543</name>
</gene>
<protein>
    <recommendedName>
        <fullName evidence="11">Borealin N-terminal domain-containing protein</fullName>
    </recommendedName>
</protein>
<dbReference type="InterPro" id="IPR018867">
    <property type="entry name" value="Cell_div_borealin"/>
</dbReference>
<evidence type="ECO:0000256" key="2">
    <source>
        <dbReference type="ARBA" id="ARBA00004584"/>
    </source>
</evidence>
<evidence type="ECO:0000256" key="8">
    <source>
        <dbReference type="ARBA" id="ARBA00023306"/>
    </source>
</evidence>